<dbReference type="AlphaFoldDB" id="A0A0R2JC16"/>
<sequence>MVKQGKFAQVKRTKNQKSAKIRQMKTRNDQQLADDQVTEFLQVRYHLTQSQRQVPVVEETMQRFLNIFLAQRPQTGNWVLAEMLPATLAELGGLPWQFFYVIDLEWLKLERFLDKEVPALPTVKVQRVMPLNAGQFSVLLGRFLARNWFAQQFQNQPERLQQVTVAQLTALENSILLKSVVDWQQVKVLYLTVPDASGMEDVDTATHTWITNLKQIKTD</sequence>
<dbReference type="EMBL" id="JQBP01000004">
    <property type="protein sequence ID" value="KRN74856.1"/>
    <property type="molecule type" value="Genomic_DNA"/>
</dbReference>
<protein>
    <submittedName>
        <fullName evidence="1">Uncharacterized protein</fullName>
    </submittedName>
</protein>
<dbReference type="STRING" id="1616.IV73_GL000979"/>
<name>A0A0R2JC16_9LACO</name>
<evidence type="ECO:0000313" key="1">
    <source>
        <dbReference type="EMBL" id="KRN74856.1"/>
    </source>
</evidence>
<accession>A0A0R2JC16</accession>
<dbReference type="RefSeq" id="WP_057755536.1">
    <property type="nucleotide sequence ID" value="NZ_JQBP01000004.1"/>
</dbReference>
<gene>
    <name evidence="1" type="ORF">IV73_GL000979</name>
</gene>
<reference evidence="1 2" key="1">
    <citation type="journal article" date="2015" name="Genome Announc.">
        <title>Expanding the biotechnology potential of lactobacilli through comparative genomics of 213 strains and associated genera.</title>
        <authorList>
            <person name="Sun Z."/>
            <person name="Harris H.M."/>
            <person name="McCann A."/>
            <person name="Guo C."/>
            <person name="Argimon S."/>
            <person name="Zhang W."/>
            <person name="Yang X."/>
            <person name="Jeffery I.B."/>
            <person name="Cooney J.C."/>
            <person name="Kagawa T.F."/>
            <person name="Liu W."/>
            <person name="Song Y."/>
            <person name="Salvetti E."/>
            <person name="Wrobel A."/>
            <person name="Rasinkangas P."/>
            <person name="Parkhill J."/>
            <person name="Rea M.C."/>
            <person name="O'Sullivan O."/>
            <person name="Ritari J."/>
            <person name="Douillard F.P."/>
            <person name="Paul Ross R."/>
            <person name="Yang R."/>
            <person name="Briner A.E."/>
            <person name="Felis G.E."/>
            <person name="de Vos W.M."/>
            <person name="Barrangou R."/>
            <person name="Klaenhammer T.R."/>
            <person name="Caufield P.W."/>
            <person name="Cui Y."/>
            <person name="Zhang H."/>
            <person name="O'Toole P.W."/>
        </authorList>
    </citation>
    <scope>NUCLEOTIDE SEQUENCE [LARGE SCALE GENOMIC DNA]</scope>
    <source>
        <strain evidence="1 2">DSM 20593</strain>
    </source>
</reference>
<evidence type="ECO:0000313" key="2">
    <source>
        <dbReference type="Proteomes" id="UP000051655"/>
    </source>
</evidence>
<dbReference type="OrthoDB" id="2149263at2"/>
<dbReference type="PATRIC" id="fig|1616.3.peg.999"/>
<keyword evidence="2" id="KW-1185">Reference proteome</keyword>
<proteinExistence type="predicted"/>
<organism evidence="1 2">
    <name type="scientific">Weissella kandleri</name>
    <dbReference type="NCBI Taxonomy" id="1616"/>
    <lineage>
        <taxon>Bacteria</taxon>
        <taxon>Bacillati</taxon>
        <taxon>Bacillota</taxon>
        <taxon>Bacilli</taxon>
        <taxon>Lactobacillales</taxon>
        <taxon>Lactobacillaceae</taxon>
        <taxon>Weissella</taxon>
    </lineage>
</organism>
<dbReference type="Proteomes" id="UP000051655">
    <property type="component" value="Unassembled WGS sequence"/>
</dbReference>
<comment type="caution">
    <text evidence="1">The sequence shown here is derived from an EMBL/GenBank/DDBJ whole genome shotgun (WGS) entry which is preliminary data.</text>
</comment>